<gene>
    <name evidence="2" type="ORF">HaLaN_12617</name>
</gene>
<accession>A0A699ZAH7</accession>
<dbReference type="AlphaFoldDB" id="A0A699ZAH7"/>
<comment type="caution">
    <text evidence="2">The sequence shown here is derived from an EMBL/GenBank/DDBJ whole genome shotgun (WGS) entry which is preliminary data.</text>
</comment>
<proteinExistence type="predicted"/>
<evidence type="ECO:0000313" key="3">
    <source>
        <dbReference type="Proteomes" id="UP000485058"/>
    </source>
</evidence>
<feature type="region of interest" description="Disordered" evidence="1">
    <location>
        <begin position="45"/>
        <end position="67"/>
    </location>
</feature>
<evidence type="ECO:0000313" key="2">
    <source>
        <dbReference type="EMBL" id="GFH16236.1"/>
    </source>
</evidence>
<evidence type="ECO:0000256" key="1">
    <source>
        <dbReference type="SAM" id="MobiDB-lite"/>
    </source>
</evidence>
<dbReference type="Proteomes" id="UP000485058">
    <property type="component" value="Unassembled WGS sequence"/>
</dbReference>
<keyword evidence="3" id="KW-1185">Reference proteome</keyword>
<sequence length="67" mass="7254">MIAERVRVPNRLFATCSSPLLVPTQHHGTQRQDLREGWMTQRRQLAAGDQGVGGAPARRPSAPPAPG</sequence>
<reference evidence="2 3" key="1">
    <citation type="submission" date="2020-02" db="EMBL/GenBank/DDBJ databases">
        <title>Draft genome sequence of Haematococcus lacustris strain NIES-144.</title>
        <authorList>
            <person name="Morimoto D."/>
            <person name="Nakagawa S."/>
            <person name="Yoshida T."/>
            <person name="Sawayama S."/>
        </authorList>
    </citation>
    <scope>NUCLEOTIDE SEQUENCE [LARGE SCALE GENOMIC DNA]</scope>
    <source>
        <strain evidence="2 3">NIES-144</strain>
    </source>
</reference>
<name>A0A699ZAH7_HAELA</name>
<protein>
    <submittedName>
        <fullName evidence="2">Uncharacterized protein</fullName>
    </submittedName>
</protein>
<organism evidence="2 3">
    <name type="scientific">Haematococcus lacustris</name>
    <name type="common">Green alga</name>
    <name type="synonym">Haematococcus pluvialis</name>
    <dbReference type="NCBI Taxonomy" id="44745"/>
    <lineage>
        <taxon>Eukaryota</taxon>
        <taxon>Viridiplantae</taxon>
        <taxon>Chlorophyta</taxon>
        <taxon>core chlorophytes</taxon>
        <taxon>Chlorophyceae</taxon>
        <taxon>CS clade</taxon>
        <taxon>Chlamydomonadales</taxon>
        <taxon>Haematococcaceae</taxon>
        <taxon>Haematococcus</taxon>
    </lineage>
</organism>
<dbReference type="EMBL" id="BLLF01000966">
    <property type="protein sequence ID" value="GFH16236.1"/>
    <property type="molecule type" value="Genomic_DNA"/>
</dbReference>